<name>A0AAV8V875_9CUCU</name>
<keyword evidence="5" id="KW-1185">Reference proteome</keyword>
<accession>A0AAV8V875</accession>
<dbReference type="Proteomes" id="UP001159042">
    <property type="component" value="Unassembled WGS sequence"/>
</dbReference>
<sequence length="107" mass="12563">MKKVLDFLLSQKSSVIQWPDANTAREIEGRFRMMKGIRNVIGYIDGSHIEISKPKENQESYYNRKGYHSLLLQSIVNCNKKFIDVFCDTYSRGQKKVSNLKPELWDF</sequence>
<evidence type="ECO:0000256" key="1">
    <source>
        <dbReference type="ARBA" id="ARBA00001968"/>
    </source>
</evidence>
<reference evidence="4 5" key="1">
    <citation type="journal article" date="2023" name="Insect Mol. Biol.">
        <title>Genome sequencing provides insights into the evolution of gene families encoding plant cell wall-degrading enzymes in longhorned beetles.</title>
        <authorList>
            <person name="Shin N.R."/>
            <person name="Okamura Y."/>
            <person name="Kirsch R."/>
            <person name="Pauchet Y."/>
        </authorList>
    </citation>
    <scope>NUCLEOTIDE SEQUENCE [LARGE SCALE GENOMIC DNA]</scope>
    <source>
        <strain evidence="4">EAD_L_NR</strain>
    </source>
</reference>
<feature type="domain" description="DDE Tnp4" evidence="3">
    <location>
        <begin position="44"/>
        <end position="87"/>
    </location>
</feature>
<organism evidence="4 5">
    <name type="scientific">Exocentrus adspersus</name>
    <dbReference type="NCBI Taxonomy" id="1586481"/>
    <lineage>
        <taxon>Eukaryota</taxon>
        <taxon>Metazoa</taxon>
        <taxon>Ecdysozoa</taxon>
        <taxon>Arthropoda</taxon>
        <taxon>Hexapoda</taxon>
        <taxon>Insecta</taxon>
        <taxon>Pterygota</taxon>
        <taxon>Neoptera</taxon>
        <taxon>Endopterygota</taxon>
        <taxon>Coleoptera</taxon>
        <taxon>Polyphaga</taxon>
        <taxon>Cucujiformia</taxon>
        <taxon>Chrysomeloidea</taxon>
        <taxon>Cerambycidae</taxon>
        <taxon>Lamiinae</taxon>
        <taxon>Acanthocinini</taxon>
        <taxon>Exocentrus</taxon>
    </lineage>
</organism>
<evidence type="ECO:0000313" key="5">
    <source>
        <dbReference type="Proteomes" id="UP001159042"/>
    </source>
</evidence>
<dbReference type="EMBL" id="JANEYG010000303">
    <property type="protein sequence ID" value="KAJ8910412.1"/>
    <property type="molecule type" value="Genomic_DNA"/>
</dbReference>
<dbReference type="InterPro" id="IPR027806">
    <property type="entry name" value="HARBI1_dom"/>
</dbReference>
<protein>
    <recommendedName>
        <fullName evidence="3">DDE Tnp4 domain-containing protein</fullName>
    </recommendedName>
</protein>
<dbReference type="Pfam" id="PF13359">
    <property type="entry name" value="DDE_Tnp_4"/>
    <property type="match status" value="1"/>
</dbReference>
<evidence type="ECO:0000313" key="4">
    <source>
        <dbReference type="EMBL" id="KAJ8910412.1"/>
    </source>
</evidence>
<keyword evidence="2" id="KW-0479">Metal-binding</keyword>
<evidence type="ECO:0000259" key="3">
    <source>
        <dbReference type="Pfam" id="PF13359"/>
    </source>
</evidence>
<dbReference type="GO" id="GO:0046872">
    <property type="term" value="F:metal ion binding"/>
    <property type="evidence" value="ECO:0007669"/>
    <property type="project" value="UniProtKB-KW"/>
</dbReference>
<comment type="caution">
    <text evidence="4">The sequence shown here is derived from an EMBL/GenBank/DDBJ whole genome shotgun (WGS) entry which is preliminary data.</text>
</comment>
<gene>
    <name evidence="4" type="ORF">NQ315_002864</name>
</gene>
<proteinExistence type="predicted"/>
<comment type="cofactor">
    <cofactor evidence="1">
        <name>a divalent metal cation</name>
        <dbReference type="ChEBI" id="CHEBI:60240"/>
    </cofactor>
</comment>
<dbReference type="AlphaFoldDB" id="A0AAV8V875"/>
<evidence type="ECO:0000256" key="2">
    <source>
        <dbReference type="ARBA" id="ARBA00022723"/>
    </source>
</evidence>